<organism evidence="2 3">
    <name type="scientific">Actinoplanes digitatis</name>
    <dbReference type="NCBI Taxonomy" id="1868"/>
    <lineage>
        <taxon>Bacteria</taxon>
        <taxon>Bacillati</taxon>
        <taxon>Actinomycetota</taxon>
        <taxon>Actinomycetes</taxon>
        <taxon>Micromonosporales</taxon>
        <taxon>Micromonosporaceae</taxon>
        <taxon>Actinoplanes</taxon>
    </lineage>
</organism>
<protein>
    <recommendedName>
        <fullName evidence="1">DUF5753 domain-containing protein</fullName>
    </recommendedName>
</protein>
<dbReference type="SUPFAM" id="SSF47413">
    <property type="entry name" value="lambda repressor-like DNA-binding domains"/>
    <property type="match status" value="1"/>
</dbReference>
<dbReference type="Gene3D" id="1.10.260.40">
    <property type="entry name" value="lambda repressor-like DNA-binding domains"/>
    <property type="match status" value="1"/>
</dbReference>
<sequence>MDQAIGPTALRIRLGARLRRLRQDRGIGRETAGWEIRGSGSKISRMELGRVPFKERDIEDLLTLYGVDDAERAALMTLTRRANAAPWWQQFGEVVPPWYLSYLGLEEAATLIRAYETQVVPALLQTEGYARALIARSCAAPSEVGRRVEVRRGRQQVLDRPDPPQFWAVLDEAVLRRPVGGCEVMREQIEALIEAAARPNIRLQVAPFRAGTPSAPGFPFAILRFSEPELPDVVYVERLTGATYLDKPGDVDHYALAMERACLAAEPPGRTTDILAGVLADAMSRSR</sequence>
<dbReference type="GO" id="GO:0003677">
    <property type="term" value="F:DNA binding"/>
    <property type="evidence" value="ECO:0007669"/>
    <property type="project" value="InterPro"/>
</dbReference>
<dbReference type="EMBL" id="JACHNH010000001">
    <property type="protein sequence ID" value="MBB4763725.1"/>
    <property type="molecule type" value="Genomic_DNA"/>
</dbReference>
<evidence type="ECO:0000313" key="3">
    <source>
        <dbReference type="Proteomes" id="UP000578112"/>
    </source>
</evidence>
<dbReference type="RefSeq" id="WP_184994995.1">
    <property type="nucleotide sequence ID" value="NZ_BOMK01000020.1"/>
</dbReference>
<evidence type="ECO:0000313" key="2">
    <source>
        <dbReference type="EMBL" id="MBB4763725.1"/>
    </source>
</evidence>
<name>A0A7W7HZV4_9ACTN</name>
<accession>A0A7W7HZV4</accession>
<reference evidence="2 3" key="1">
    <citation type="submission" date="2020-08" db="EMBL/GenBank/DDBJ databases">
        <title>Sequencing the genomes of 1000 actinobacteria strains.</title>
        <authorList>
            <person name="Klenk H.-P."/>
        </authorList>
    </citation>
    <scope>NUCLEOTIDE SEQUENCE [LARGE SCALE GENOMIC DNA]</scope>
    <source>
        <strain evidence="2 3">DSM 43149</strain>
    </source>
</reference>
<dbReference type="InterPro" id="IPR043917">
    <property type="entry name" value="DUF5753"/>
</dbReference>
<comment type="caution">
    <text evidence="2">The sequence shown here is derived from an EMBL/GenBank/DDBJ whole genome shotgun (WGS) entry which is preliminary data.</text>
</comment>
<dbReference type="Pfam" id="PF13560">
    <property type="entry name" value="HTH_31"/>
    <property type="match status" value="1"/>
</dbReference>
<feature type="domain" description="DUF5753" evidence="1">
    <location>
        <begin position="101"/>
        <end position="276"/>
    </location>
</feature>
<dbReference type="AlphaFoldDB" id="A0A7W7HZV4"/>
<gene>
    <name evidence="2" type="ORF">BJ971_004281</name>
</gene>
<dbReference type="Pfam" id="PF19054">
    <property type="entry name" value="DUF5753"/>
    <property type="match status" value="1"/>
</dbReference>
<evidence type="ECO:0000259" key="1">
    <source>
        <dbReference type="Pfam" id="PF19054"/>
    </source>
</evidence>
<keyword evidence="3" id="KW-1185">Reference proteome</keyword>
<proteinExistence type="predicted"/>
<dbReference type="InterPro" id="IPR010982">
    <property type="entry name" value="Lambda_DNA-bd_dom_sf"/>
</dbReference>
<dbReference type="Proteomes" id="UP000578112">
    <property type="component" value="Unassembled WGS sequence"/>
</dbReference>